<protein>
    <submittedName>
        <fullName evidence="1">Uncharacterized protein</fullName>
    </submittedName>
</protein>
<dbReference type="Proteomes" id="UP000298138">
    <property type="component" value="Unassembled WGS sequence"/>
</dbReference>
<proteinExistence type="predicted"/>
<organism evidence="1 2">
    <name type="scientific">Ascodesmis nigricans</name>
    <dbReference type="NCBI Taxonomy" id="341454"/>
    <lineage>
        <taxon>Eukaryota</taxon>
        <taxon>Fungi</taxon>
        <taxon>Dikarya</taxon>
        <taxon>Ascomycota</taxon>
        <taxon>Pezizomycotina</taxon>
        <taxon>Pezizomycetes</taxon>
        <taxon>Pezizales</taxon>
        <taxon>Ascodesmidaceae</taxon>
        <taxon>Ascodesmis</taxon>
    </lineage>
</organism>
<sequence>MAFGGGGLVRPRRIVYRAIWIGGQLMIPAWSLGGLWCSGNASGKTVSIYRYIHYMGTGRCRGIGLVDGKGICRAMMI</sequence>
<dbReference type="AlphaFoldDB" id="A0A4S2N1U2"/>
<gene>
    <name evidence="1" type="ORF">EX30DRAFT_148483</name>
</gene>
<evidence type="ECO:0000313" key="2">
    <source>
        <dbReference type="Proteomes" id="UP000298138"/>
    </source>
</evidence>
<reference evidence="1 2" key="1">
    <citation type="submission" date="2019-04" db="EMBL/GenBank/DDBJ databases">
        <title>Comparative genomics and transcriptomics to analyze fruiting body development in filamentous ascomycetes.</title>
        <authorList>
            <consortium name="DOE Joint Genome Institute"/>
            <person name="Lutkenhaus R."/>
            <person name="Traeger S."/>
            <person name="Breuer J."/>
            <person name="Kuo A."/>
            <person name="Lipzen A."/>
            <person name="Pangilinan J."/>
            <person name="Dilworth D."/>
            <person name="Sandor L."/>
            <person name="Poggeler S."/>
            <person name="Barry K."/>
            <person name="Grigoriev I.V."/>
            <person name="Nowrousian M."/>
        </authorList>
    </citation>
    <scope>NUCLEOTIDE SEQUENCE [LARGE SCALE GENOMIC DNA]</scope>
    <source>
        <strain evidence="1 2">CBS 389.68</strain>
    </source>
</reference>
<keyword evidence="2" id="KW-1185">Reference proteome</keyword>
<dbReference type="EMBL" id="ML220114">
    <property type="protein sequence ID" value="TGZ83109.1"/>
    <property type="molecule type" value="Genomic_DNA"/>
</dbReference>
<evidence type="ECO:0000313" key="1">
    <source>
        <dbReference type="EMBL" id="TGZ83109.1"/>
    </source>
</evidence>
<name>A0A4S2N1U2_9PEZI</name>
<dbReference type="InParanoid" id="A0A4S2N1U2"/>
<accession>A0A4S2N1U2</accession>